<dbReference type="PANTHER" id="PTHR10130:SF9">
    <property type="entry name" value="PEROXISOMAL TARGETING SIGNAL RECEPTOR"/>
    <property type="match status" value="1"/>
</dbReference>
<evidence type="ECO:0000256" key="7">
    <source>
        <dbReference type="SAM" id="MobiDB-lite"/>
    </source>
</evidence>
<dbReference type="EMBL" id="SGPM01000529">
    <property type="protein sequence ID" value="THH19600.1"/>
    <property type="molecule type" value="Genomic_DNA"/>
</dbReference>
<dbReference type="InterPro" id="IPR019734">
    <property type="entry name" value="TPR_rpt"/>
</dbReference>
<reference evidence="8 9" key="1">
    <citation type="submission" date="2019-02" db="EMBL/GenBank/DDBJ databases">
        <title>Genome sequencing of the rare red list fungi Antrodiella citrinella (Flaviporus citrinellus).</title>
        <authorList>
            <person name="Buettner E."/>
            <person name="Kellner H."/>
        </authorList>
    </citation>
    <scope>NUCLEOTIDE SEQUENCE [LARGE SCALE GENOMIC DNA]</scope>
    <source>
        <strain evidence="8 9">DSM 108506</strain>
    </source>
</reference>
<evidence type="ECO:0000256" key="5">
    <source>
        <dbReference type="ARBA" id="ARBA00022803"/>
    </source>
</evidence>
<comment type="caution">
    <text evidence="8">The sequence shown here is derived from an EMBL/GenBank/DDBJ whole genome shotgun (WGS) entry which is preliminary data.</text>
</comment>
<evidence type="ECO:0000256" key="6">
    <source>
        <dbReference type="PROSITE-ProRule" id="PRU00339"/>
    </source>
</evidence>
<evidence type="ECO:0000256" key="1">
    <source>
        <dbReference type="ARBA" id="ARBA00004496"/>
    </source>
</evidence>
<feature type="compositionally biased region" description="Polar residues" evidence="7">
    <location>
        <begin position="69"/>
        <end position="78"/>
    </location>
</feature>
<accession>A0A4S4M9I4</accession>
<dbReference type="Proteomes" id="UP000308730">
    <property type="component" value="Unassembled WGS sequence"/>
</dbReference>
<dbReference type="Gene3D" id="1.25.40.10">
    <property type="entry name" value="Tetratricopeptide repeat domain"/>
    <property type="match status" value="1"/>
</dbReference>
<dbReference type="InterPro" id="IPR011990">
    <property type="entry name" value="TPR-like_helical_dom_sf"/>
</dbReference>
<feature type="repeat" description="TPR" evidence="6">
    <location>
        <begin position="499"/>
        <end position="532"/>
    </location>
</feature>
<keyword evidence="9" id="KW-1185">Reference proteome</keyword>
<dbReference type="SMART" id="SM00028">
    <property type="entry name" value="TPR"/>
    <property type="match status" value="4"/>
</dbReference>
<dbReference type="AlphaFoldDB" id="A0A4S4M9I4"/>
<gene>
    <name evidence="8" type="ORF">EUX98_g8741</name>
</gene>
<dbReference type="GO" id="GO:0005052">
    <property type="term" value="F:peroxisome matrix targeting signal-1 binding"/>
    <property type="evidence" value="ECO:0007669"/>
    <property type="project" value="TreeGrafter"/>
</dbReference>
<protein>
    <submittedName>
        <fullName evidence="8">Uncharacterized protein</fullName>
    </submittedName>
</protein>
<feature type="repeat" description="TPR" evidence="6">
    <location>
        <begin position="533"/>
        <end position="566"/>
    </location>
</feature>
<dbReference type="GO" id="GO:0005829">
    <property type="term" value="C:cytosol"/>
    <property type="evidence" value="ECO:0007669"/>
    <property type="project" value="TreeGrafter"/>
</dbReference>
<keyword evidence="3" id="KW-0963">Cytoplasm</keyword>
<keyword evidence="4" id="KW-0677">Repeat</keyword>
<organism evidence="8 9">
    <name type="scientific">Antrodiella citrinella</name>
    <dbReference type="NCBI Taxonomy" id="2447956"/>
    <lineage>
        <taxon>Eukaryota</taxon>
        <taxon>Fungi</taxon>
        <taxon>Dikarya</taxon>
        <taxon>Basidiomycota</taxon>
        <taxon>Agaricomycotina</taxon>
        <taxon>Agaricomycetes</taxon>
        <taxon>Polyporales</taxon>
        <taxon>Steccherinaceae</taxon>
        <taxon>Antrodiella</taxon>
    </lineage>
</organism>
<comment type="subcellular location">
    <subcellularLocation>
        <location evidence="1">Cytoplasm</location>
    </subcellularLocation>
</comment>
<dbReference type="GO" id="GO:0005778">
    <property type="term" value="C:peroxisomal membrane"/>
    <property type="evidence" value="ECO:0007669"/>
    <property type="project" value="TreeGrafter"/>
</dbReference>
<dbReference type="GO" id="GO:0016560">
    <property type="term" value="P:protein import into peroxisome matrix, docking"/>
    <property type="evidence" value="ECO:0007669"/>
    <property type="project" value="TreeGrafter"/>
</dbReference>
<dbReference type="SUPFAM" id="SSF48452">
    <property type="entry name" value="TPR-like"/>
    <property type="match status" value="1"/>
</dbReference>
<evidence type="ECO:0000256" key="4">
    <source>
        <dbReference type="ARBA" id="ARBA00022737"/>
    </source>
</evidence>
<evidence type="ECO:0000256" key="2">
    <source>
        <dbReference type="ARBA" id="ARBA00005348"/>
    </source>
</evidence>
<feature type="region of interest" description="Disordered" evidence="7">
    <location>
        <begin position="69"/>
        <end position="94"/>
    </location>
</feature>
<dbReference type="PROSITE" id="PS50005">
    <property type="entry name" value="TPR"/>
    <property type="match status" value="2"/>
</dbReference>
<sequence length="644" mass="70609">MSLQGLMSGAECAVPFNPLSQVLKHTEGDRSVQQDRIAGPSSSRLQHLPSTSTAPGSERDLALARQFFDNNGQGSSAAPNFAMSRHLPPPDMARLMNAPSPSPDLMAAWAESQQVHTPGFMTQAPQSSSVSSWAGEFGGAMQTAQGPSMQRNVVQPNSFHQSAYQSSYMGNQVYSGVSSVYASSLARSFDTATSLDKGKGKSREIDFEAAFAEVTKNLGPSEAETARIVELDDTSNLAEALSGTSLEDVSPPLGSDFKSVWDQLQNSDMPPPAEDIAKWEAEFNQLMDSQRSDLDLDYGNIMQNAWEGGLGQWGEPTESKGLKFDDEGLPILGTYELETENQYLDPSTSTQSPLEDAQKLLEQNGSLTEIALLLEAAIQRGQLGEGGYEAWILLGEVRSMDEREEQGMRALKEGVKRAEQVGASGEGMLSLAISYTNESFERASHAMLLRWLKARFPDHPIPGDVWESLKQTAWHSHERVTEVFINLAREQHNQGVLDPDVQVGLGVLFYTNNEYDRAKDCFEAALSVRPTDFMLWNRLGSSLSNGNHPEAALGAYREALQLRPTYTRAIYNVGVACLNIGAHKEAAEHFLSALTMQDSSDGPKSEQLWFTLRRAFQAMNRQDLADKAVASTKLDLFRSEGLDY</sequence>
<evidence type="ECO:0000313" key="8">
    <source>
        <dbReference type="EMBL" id="THH19600.1"/>
    </source>
</evidence>
<dbReference type="PANTHER" id="PTHR10130">
    <property type="entry name" value="PEROXISOMAL TARGETING SIGNAL 1 RECEPTOR PEX5"/>
    <property type="match status" value="1"/>
</dbReference>
<dbReference type="OrthoDB" id="10006023at2759"/>
<feature type="region of interest" description="Disordered" evidence="7">
    <location>
        <begin position="26"/>
        <end position="56"/>
    </location>
</feature>
<proteinExistence type="inferred from homology"/>
<dbReference type="Pfam" id="PF13432">
    <property type="entry name" value="TPR_16"/>
    <property type="match status" value="1"/>
</dbReference>
<feature type="compositionally biased region" description="Polar residues" evidence="7">
    <location>
        <begin position="40"/>
        <end position="55"/>
    </location>
</feature>
<name>A0A4S4M9I4_9APHY</name>
<dbReference type="InterPro" id="IPR024111">
    <property type="entry name" value="PEX5/PEX5L"/>
</dbReference>
<keyword evidence="5 6" id="KW-0802">TPR repeat</keyword>
<evidence type="ECO:0000256" key="3">
    <source>
        <dbReference type="ARBA" id="ARBA00022490"/>
    </source>
</evidence>
<comment type="similarity">
    <text evidence="2">Belongs to the peroxisomal targeting signal receptor family.</text>
</comment>
<evidence type="ECO:0000313" key="9">
    <source>
        <dbReference type="Proteomes" id="UP000308730"/>
    </source>
</evidence>